<feature type="region of interest" description="Disordered" evidence="1">
    <location>
        <begin position="54"/>
        <end position="87"/>
    </location>
</feature>
<evidence type="ECO:0000313" key="2">
    <source>
        <dbReference type="EMBL" id="OXA45090.1"/>
    </source>
</evidence>
<comment type="caution">
    <text evidence="2">The sequence shown here is derived from an EMBL/GenBank/DDBJ whole genome shotgun (WGS) entry which is preliminary data.</text>
</comment>
<feature type="compositionally biased region" description="Basic and acidic residues" evidence="1">
    <location>
        <begin position="205"/>
        <end position="216"/>
    </location>
</feature>
<feature type="region of interest" description="Disordered" evidence="1">
    <location>
        <begin position="144"/>
        <end position="216"/>
    </location>
</feature>
<proteinExistence type="predicted"/>
<dbReference type="AlphaFoldDB" id="A0A226DIY0"/>
<gene>
    <name evidence="2" type="ORF">Fcan01_20367</name>
</gene>
<evidence type="ECO:0000256" key="1">
    <source>
        <dbReference type="SAM" id="MobiDB-lite"/>
    </source>
</evidence>
<feature type="compositionally biased region" description="Basic and acidic residues" evidence="1">
    <location>
        <begin position="54"/>
        <end position="77"/>
    </location>
</feature>
<name>A0A226DIY0_FOLCA</name>
<accession>A0A226DIY0</accession>
<dbReference type="EMBL" id="LNIX01000018">
    <property type="protein sequence ID" value="OXA45090.1"/>
    <property type="molecule type" value="Genomic_DNA"/>
</dbReference>
<sequence>MDYKGMSKADLEKEKQLIEEERGKIDQSYRNAKAKLNLKYQNRRNPWNSKFEQVEKELEERDKSQSELAPKKPKIDADAPNPHWSGTLNLLAKTYSHRSENKVSTHDSLDTSGVKVRRGLPFLPVAKLKLAYQDRVWVPEAATLVKSGTSGTEESTPSSWDFSKGTGLKDPSPPEPEKKVTLSPKPSPSLDTPPDMELVVQGGEDLPKWGDDEPKQ</sequence>
<organism evidence="2 3">
    <name type="scientific">Folsomia candida</name>
    <name type="common">Springtail</name>
    <dbReference type="NCBI Taxonomy" id="158441"/>
    <lineage>
        <taxon>Eukaryota</taxon>
        <taxon>Metazoa</taxon>
        <taxon>Ecdysozoa</taxon>
        <taxon>Arthropoda</taxon>
        <taxon>Hexapoda</taxon>
        <taxon>Collembola</taxon>
        <taxon>Entomobryomorpha</taxon>
        <taxon>Isotomoidea</taxon>
        <taxon>Isotomidae</taxon>
        <taxon>Proisotominae</taxon>
        <taxon>Folsomia</taxon>
    </lineage>
</organism>
<keyword evidence="3" id="KW-1185">Reference proteome</keyword>
<reference evidence="2 3" key="1">
    <citation type="submission" date="2015-12" db="EMBL/GenBank/DDBJ databases">
        <title>The genome of Folsomia candida.</title>
        <authorList>
            <person name="Faddeeva A."/>
            <person name="Derks M.F."/>
            <person name="Anvar Y."/>
            <person name="Smit S."/>
            <person name="Van Straalen N."/>
            <person name="Roelofs D."/>
        </authorList>
    </citation>
    <scope>NUCLEOTIDE SEQUENCE [LARGE SCALE GENOMIC DNA]</scope>
    <source>
        <strain evidence="2 3">VU population</strain>
        <tissue evidence="2">Whole body</tissue>
    </source>
</reference>
<evidence type="ECO:0000313" key="3">
    <source>
        <dbReference type="Proteomes" id="UP000198287"/>
    </source>
</evidence>
<feature type="compositionally biased region" description="Low complexity" evidence="1">
    <location>
        <begin position="147"/>
        <end position="159"/>
    </location>
</feature>
<protein>
    <submittedName>
        <fullName evidence="2">Uncharacterized protein</fullName>
    </submittedName>
</protein>
<dbReference type="Proteomes" id="UP000198287">
    <property type="component" value="Unassembled WGS sequence"/>
</dbReference>